<keyword evidence="3" id="KW-0804">Transcription</keyword>
<dbReference type="InterPro" id="IPR050109">
    <property type="entry name" value="HTH-type_TetR-like_transc_reg"/>
</dbReference>
<dbReference type="AlphaFoldDB" id="A0A5C8ZVR7"/>
<sequence>MSSMYVVSKIRYFEAPIRQVPGVTVSMSAEVIEGKHNTRKTTARKKSAVKSGVARKKRASAKVKKPSASTGKMKKRETVDSILIASEEVLLSVGYSGLTARKVAEEAGIAVGNLTYHFPSMKKLHLALIENVLGRYLKRWEDFLEEEPAGDVELYSIREVLDWLITDAIEPRTARLFRELWAMAEHSSADAALMDDFYRQTTEAAAKVLRRRCFPQLSEAEAMDLAYFMGVLSEGSIVLFGTLPDSKQRVASFKRHAIISMESLTGHLHPES</sequence>
<dbReference type="InterPro" id="IPR023772">
    <property type="entry name" value="DNA-bd_HTH_TetR-type_CS"/>
</dbReference>
<feature type="DNA-binding region" description="H-T-H motif" evidence="4">
    <location>
        <begin position="99"/>
        <end position="118"/>
    </location>
</feature>
<gene>
    <name evidence="7" type="ORF">FV139_14035</name>
</gene>
<evidence type="ECO:0000256" key="1">
    <source>
        <dbReference type="ARBA" id="ARBA00023015"/>
    </source>
</evidence>
<feature type="domain" description="HTH tetR-type" evidence="6">
    <location>
        <begin position="76"/>
        <end position="136"/>
    </location>
</feature>
<feature type="region of interest" description="Disordered" evidence="5">
    <location>
        <begin position="37"/>
        <end position="72"/>
    </location>
</feature>
<dbReference type="Gene3D" id="1.10.357.10">
    <property type="entry name" value="Tetracycline Repressor, domain 2"/>
    <property type="match status" value="1"/>
</dbReference>
<evidence type="ECO:0000313" key="7">
    <source>
        <dbReference type="EMBL" id="TXS91854.1"/>
    </source>
</evidence>
<evidence type="ECO:0000256" key="3">
    <source>
        <dbReference type="ARBA" id="ARBA00023163"/>
    </source>
</evidence>
<proteinExistence type="predicted"/>
<dbReference type="GO" id="GO:0003700">
    <property type="term" value="F:DNA-binding transcription factor activity"/>
    <property type="evidence" value="ECO:0007669"/>
    <property type="project" value="TreeGrafter"/>
</dbReference>
<keyword evidence="8" id="KW-1185">Reference proteome</keyword>
<evidence type="ECO:0000256" key="4">
    <source>
        <dbReference type="PROSITE-ProRule" id="PRU00335"/>
    </source>
</evidence>
<dbReference type="EMBL" id="VRZA01000005">
    <property type="protein sequence ID" value="TXS91854.1"/>
    <property type="molecule type" value="Genomic_DNA"/>
</dbReference>
<dbReference type="PROSITE" id="PS50977">
    <property type="entry name" value="HTH_TETR_2"/>
    <property type="match status" value="1"/>
</dbReference>
<dbReference type="Proteomes" id="UP000321039">
    <property type="component" value="Unassembled WGS sequence"/>
</dbReference>
<evidence type="ECO:0000256" key="5">
    <source>
        <dbReference type="SAM" id="MobiDB-lite"/>
    </source>
</evidence>
<dbReference type="SUPFAM" id="SSF46689">
    <property type="entry name" value="Homeodomain-like"/>
    <property type="match status" value="1"/>
</dbReference>
<reference evidence="7 8" key="1">
    <citation type="submission" date="2019-08" db="EMBL/GenBank/DDBJ databases">
        <title>Parahaliea maris sp. nov., isolated from the surface seawater.</title>
        <authorList>
            <person name="Liu Y."/>
        </authorList>
    </citation>
    <scope>NUCLEOTIDE SEQUENCE [LARGE SCALE GENOMIC DNA]</scope>
    <source>
        <strain evidence="7 8">HSLHS9</strain>
    </source>
</reference>
<protein>
    <submittedName>
        <fullName evidence="7">TetR/AcrR family transcriptional regulator</fullName>
    </submittedName>
</protein>
<dbReference type="PROSITE" id="PS01081">
    <property type="entry name" value="HTH_TETR_1"/>
    <property type="match status" value="1"/>
</dbReference>
<dbReference type="InterPro" id="IPR009057">
    <property type="entry name" value="Homeodomain-like_sf"/>
</dbReference>
<keyword evidence="1" id="KW-0805">Transcription regulation</keyword>
<evidence type="ECO:0000313" key="8">
    <source>
        <dbReference type="Proteomes" id="UP000321039"/>
    </source>
</evidence>
<dbReference type="PANTHER" id="PTHR30055">
    <property type="entry name" value="HTH-TYPE TRANSCRIPTIONAL REGULATOR RUTR"/>
    <property type="match status" value="1"/>
</dbReference>
<keyword evidence="2 4" id="KW-0238">DNA-binding</keyword>
<evidence type="ECO:0000259" key="6">
    <source>
        <dbReference type="PROSITE" id="PS50977"/>
    </source>
</evidence>
<dbReference type="PANTHER" id="PTHR30055:SF234">
    <property type="entry name" value="HTH-TYPE TRANSCRIPTIONAL REGULATOR BETI"/>
    <property type="match status" value="1"/>
</dbReference>
<dbReference type="InterPro" id="IPR001647">
    <property type="entry name" value="HTH_TetR"/>
</dbReference>
<organism evidence="7 8">
    <name type="scientific">Parahaliea maris</name>
    <dbReference type="NCBI Taxonomy" id="2716870"/>
    <lineage>
        <taxon>Bacteria</taxon>
        <taxon>Pseudomonadati</taxon>
        <taxon>Pseudomonadota</taxon>
        <taxon>Gammaproteobacteria</taxon>
        <taxon>Cellvibrionales</taxon>
        <taxon>Halieaceae</taxon>
        <taxon>Parahaliea</taxon>
    </lineage>
</organism>
<accession>A0A5C8ZVR7</accession>
<comment type="caution">
    <text evidence="7">The sequence shown here is derived from an EMBL/GenBank/DDBJ whole genome shotgun (WGS) entry which is preliminary data.</text>
</comment>
<evidence type="ECO:0000256" key="2">
    <source>
        <dbReference type="ARBA" id="ARBA00023125"/>
    </source>
</evidence>
<feature type="compositionally biased region" description="Basic residues" evidence="5">
    <location>
        <begin position="37"/>
        <end position="65"/>
    </location>
</feature>
<dbReference type="Pfam" id="PF00440">
    <property type="entry name" value="TetR_N"/>
    <property type="match status" value="1"/>
</dbReference>
<dbReference type="GO" id="GO:0000976">
    <property type="term" value="F:transcription cis-regulatory region binding"/>
    <property type="evidence" value="ECO:0007669"/>
    <property type="project" value="TreeGrafter"/>
</dbReference>
<name>A0A5C8ZVR7_9GAMM</name>